<keyword evidence="2 5" id="KW-0808">Transferase</keyword>
<sequence length="274" mass="30484">MQTITALIATSGLDKVDSRVLMQHVLGVSRAWLIAHGDEFLSEEQLVQFQSLIARRQSGEPVAYLVGYREFWGRDFRVTSDVLIPRPETELLIEEALARLPKEKPLNIIDIGTGSGCIAITLKLESPNWSVYGLDISAAALAVATQNAMQLKADVTWLENDLLNNLIRFGYLPKFDAIISNPPYIPQGDPHLSEGDLRFEPSSALTDFSDGLECYKHIANHGKDWLNPDGLILVEHGYDQGESVPKVFQNEDWIAHDISDYAGNPRICVATLKQ</sequence>
<dbReference type="PANTHER" id="PTHR18895:SF74">
    <property type="entry name" value="MTRF1L RELEASE FACTOR GLUTAMINE METHYLTRANSFERASE"/>
    <property type="match status" value="1"/>
</dbReference>
<evidence type="ECO:0000256" key="1">
    <source>
        <dbReference type="ARBA" id="ARBA00022603"/>
    </source>
</evidence>
<accession>A0ABS8D7J8</accession>
<proteinExistence type="inferred from homology"/>
<comment type="similarity">
    <text evidence="5">Belongs to the protein N5-glutamine methyltransferase family. PrmC subfamily.</text>
</comment>
<dbReference type="NCBIfam" id="TIGR03534">
    <property type="entry name" value="RF_mod_PrmC"/>
    <property type="match status" value="1"/>
</dbReference>
<dbReference type="Pfam" id="PF05175">
    <property type="entry name" value="MTS"/>
    <property type="match status" value="1"/>
</dbReference>
<dbReference type="PANTHER" id="PTHR18895">
    <property type="entry name" value="HEMK METHYLTRANSFERASE"/>
    <property type="match status" value="1"/>
</dbReference>
<evidence type="ECO:0000313" key="8">
    <source>
        <dbReference type="EMBL" id="MCB6184122.1"/>
    </source>
</evidence>
<dbReference type="EMBL" id="JAJBZT010000005">
    <property type="protein sequence ID" value="MCB6184122.1"/>
    <property type="molecule type" value="Genomic_DNA"/>
</dbReference>
<evidence type="ECO:0000259" key="6">
    <source>
        <dbReference type="Pfam" id="PF05175"/>
    </source>
</evidence>
<dbReference type="InterPro" id="IPR029063">
    <property type="entry name" value="SAM-dependent_MTases_sf"/>
</dbReference>
<comment type="caution">
    <text evidence="8">The sequence shown here is derived from an EMBL/GenBank/DDBJ whole genome shotgun (WGS) entry which is preliminary data.</text>
</comment>
<dbReference type="PROSITE" id="PS00092">
    <property type="entry name" value="N6_MTASE"/>
    <property type="match status" value="1"/>
</dbReference>
<evidence type="ECO:0000259" key="7">
    <source>
        <dbReference type="Pfam" id="PF17827"/>
    </source>
</evidence>
<evidence type="ECO:0000313" key="9">
    <source>
        <dbReference type="Proteomes" id="UP001165395"/>
    </source>
</evidence>
<feature type="binding site" evidence="5">
    <location>
        <begin position="181"/>
        <end position="184"/>
    </location>
    <ligand>
        <name>substrate</name>
    </ligand>
</feature>
<feature type="binding site" evidence="5">
    <location>
        <position position="135"/>
    </location>
    <ligand>
        <name>S-adenosyl-L-methionine</name>
        <dbReference type="ChEBI" id="CHEBI:59789"/>
    </ligand>
</feature>
<evidence type="ECO:0000256" key="5">
    <source>
        <dbReference type="HAMAP-Rule" id="MF_02126"/>
    </source>
</evidence>
<feature type="domain" description="Methyltransferase small" evidence="6">
    <location>
        <begin position="97"/>
        <end position="185"/>
    </location>
</feature>
<dbReference type="InterPro" id="IPR002052">
    <property type="entry name" value="DNA_methylase_N6_adenine_CS"/>
</dbReference>
<dbReference type="GO" id="GO:0032259">
    <property type="term" value="P:methylation"/>
    <property type="evidence" value="ECO:0007669"/>
    <property type="project" value="UniProtKB-KW"/>
</dbReference>
<dbReference type="InterPro" id="IPR019874">
    <property type="entry name" value="RF_methyltr_PrmC"/>
</dbReference>
<dbReference type="EC" id="2.1.1.297" evidence="5"/>
<dbReference type="RefSeq" id="WP_227180925.1">
    <property type="nucleotide sequence ID" value="NZ_JAJBZT010000005.1"/>
</dbReference>
<name>A0ABS8D7J8_9NEIS</name>
<dbReference type="InterPro" id="IPR040758">
    <property type="entry name" value="PrmC_N"/>
</dbReference>
<dbReference type="CDD" id="cd02440">
    <property type="entry name" value="AdoMet_MTases"/>
    <property type="match status" value="1"/>
</dbReference>
<dbReference type="NCBIfam" id="TIGR00536">
    <property type="entry name" value="hemK_fam"/>
    <property type="match status" value="1"/>
</dbReference>
<dbReference type="GO" id="GO:0102559">
    <property type="term" value="F:peptide chain release factor N(5)-glutamine methyltransferase activity"/>
    <property type="evidence" value="ECO:0007669"/>
    <property type="project" value="UniProtKB-EC"/>
</dbReference>
<reference evidence="8" key="1">
    <citation type="submission" date="2021-10" db="EMBL/GenBank/DDBJ databases">
        <title>The complete genome sequence of Leeia sp. TBRC 13508.</title>
        <authorList>
            <person name="Charoenyingcharoen P."/>
            <person name="Yukphan P."/>
        </authorList>
    </citation>
    <scope>NUCLEOTIDE SEQUENCE</scope>
    <source>
        <strain evidence="8">TBRC 13508</strain>
    </source>
</reference>
<evidence type="ECO:0000256" key="4">
    <source>
        <dbReference type="ARBA" id="ARBA00048391"/>
    </source>
</evidence>
<dbReference type="Gene3D" id="3.40.50.150">
    <property type="entry name" value="Vaccinia Virus protein VP39"/>
    <property type="match status" value="1"/>
</dbReference>
<gene>
    <name evidence="5 8" type="primary">prmC</name>
    <name evidence="8" type="ORF">LIN78_11250</name>
</gene>
<dbReference type="InterPro" id="IPR004556">
    <property type="entry name" value="HemK-like"/>
</dbReference>
<dbReference type="SUPFAM" id="SSF53335">
    <property type="entry name" value="S-adenosyl-L-methionine-dependent methyltransferases"/>
    <property type="match status" value="1"/>
</dbReference>
<dbReference type="Gene3D" id="1.10.8.10">
    <property type="entry name" value="DNA helicase RuvA subunit, C-terminal domain"/>
    <property type="match status" value="1"/>
</dbReference>
<dbReference type="Pfam" id="PF17827">
    <property type="entry name" value="PrmC_N"/>
    <property type="match status" value="1"/>
</dbReference>
<keyword evidence="3 5" id="KW-0949">S-adenosyl-L-methionine</keyword>
<dbReference type="HAMAP" id="MF_02126">
    <property type="entry name" value="RF_methyltr_PrmC"/>
    <property type="match status" value="1"/>
</dbReference>
<comment type="catalytic activity">
    <reaction evidence="4 5">
        <text>L-glutaminyl-[peptide chain release factor] + S-adenosyl-L-methionine = N(5)-methyl-L-glutaminyl-[peptide chain release factor] + S-adenosyl-L-homocysteine + H(+)</text>
        <dbReference type="Rhea" id="RHEA:42896"/>
        <dbReference type="Rhea" id="RHEA-COMP:10271"/>
        <dbReference type="Rhea" id="RHEA-COMP:10272"/>
        <dbReference type="ChEBI" id="CHEBI:15378"/>
        <dbReference type="ChEBI" id="CHEBI:30011"/>
        <dbReference type="ChEBI" id="CHEBI:57856"/>
        <dbReference type="ChEBI" id="CHEBI:59789"/>
        <dbReference type="ChEBI" id="CHEBI:61891"/>
        <dbReference type="EC" id="2.1.1.297"/>
    </reaction>
</comment>
<feature type="binding site" evidence="5">
    <location>
        <begin position="112"/>
        <end position="116"/>
    </location>
    <ligand>
        <name>S-adenosyl-L-methionine</name>
        <dbReference type="ChEBI" id="CHEBI:59789"/>
    </ligand>
</feature>
<comment type="function">
    <text evidence="5">Methylates the class 1 translation termination release factors RF1/PrfA and RF2/PrfB on the glutamine residue of the universally conserved GGQ motif.</text>
</comment>
<dbReference type="InterPro" id="IPR050320">
    <property type="entry name" value="N5-glutamine_MTase"/>
</dbReference>
<keyword evidence="1 5" id="KW-0489">Methyltransferase</keyword>
<organism evidence="8 9">
    <name type="scientific">Leeia speluncae</name>
    <dbReference type="NCBI Taxonomy" id="2884804"/>
    <lineage>
        <taxon>Bacteria</taxon>
        <taxon>Pseudomonadati</taxon>
        <taxon>Pseudomonadota</taxon>
        <taxon>Betaproteobacteria</taxon>
        <taxon>Neisseriales</taxon>
        <taxon>Leeiaceae</taxon>
        <taxon>Leeia</taxon>
    </lineage>
</organism>
<feature type="domain" description="Release factor glutamine methyltransferase N-terminal" evidence="7">
    <location>
        <begin position="11"/>
        <end position="67"/>
    </location>
</feature>
<evidence type="ECO:0000256" key="3">
    <source>
        <dbReference type="ARBA" id="ARBA00022691"/>
    </source>
</evidence>
<feature type="binding site" evidence="5">
    <location>
        <position position="181"/>
    </location>
    <ligand>
        <name>S-adenosyl-L-methionine</name>
        <dbReference type="ChEBI" id="CHEBI:59789"/>
    </ligand>
</feature>
<keyword evidence="9" id="KW-1185">Reference proteome</keyword>
<evidence type="ECO:0000256" key="2">
    <source>
        <dbReference type="ARBA" id="ARBA00022679"/>
    </source>
</evidence>
<dbReference type="InterPro" id="IPR007848">
    <property type="entry name" value="Small_mtfrase_dom"/>
</dbReference>
<protein>
    <recommendedName>
        <fullName evidence="5">Release factor glutamine methyltransferase</fullName>
        <shortName evidence="5">RF MTase</shortName>
        <ecNumber evidence="5">2.1.1.297</ecNumber>
    </recommendedName>
    <alternativeName>
        <fullName evidence="5">N5-glutamine methyltransferase PrmC</fullName>
    </alternativeName>
    <alternativeName>
        <fullName evidence="5">Protein-(glutamine-N5) MTase PrmC</fullName>
    </alternativeName>
    <alternativeName>
        <fullName evidence="5">Protein-glutamine N-methyltransferase PrmC</fullName>
    </alternativeName>
</protein>
<dbReference type="Proteomes" id="UP001165395">
    <property type="component" value="Unassembled WGS sequence"/>
</dbReference>
<comment type="caution">
    <text evidence="5">Lacks conserved residue(s) required for the propagation of feature annotation.</text>
</comment>